<evidence type="ECO:0000256" key="1">
    <source>
        <dbReference type="SAM" id="MobiDB-lite"/>
    </source>
</evidence>
<comment type="caution">
    <text evidence="2">The sequence shown here is derived from an EMBL/GenBank/DDBJ whole genome shotgun (WGS) entry which is preliminary data.</text>
</comment>
<organism evidence="2 3">
    <name type="scientific">Trifolium medium</name>
    <dbReference type="NCBI Taxonomy" id="97028"/>
    <lineage>
        <taxon>Eukaryota</taxon>
        <taxon>Viridiplantae</taxon>
        <taxon>Streptophyta</taxon>
        <taxon>Embryophyta</taxon>
        <taxon>Tracheophyta</taxon>
        <taxon>Spermatophyta</taxon>
        <taxon>Magnoliopsida</taxon>
        <taxon>eudicotyledons</taxon>
        <taxon>Gunneridae</taxon>
        <taxon>Pentapetalae</taxon>
        <taxon>rosids</taxon>
        <taxon>fabids</taxon>
        <taxon>Fabales</taxon>
        <taxon>Fabaceae</taxon>
        <taxon>Papilionoideae</taxon>
        <taxon>50 kb inversion clade</taxon>
        <taxon>NPAAA clade</taxon>
        <taxon>Hologalegina</taxon>
        <taxon>IRL clade</taxon>
        <taxon>Trifolieae</taxon>
        <taxon>Trifolium</taxon>
    </lineage>
</organism>
<proteinExistence type="predicted"/>
<dbReference type="EMBL" id="LXQA010001315">
    <property type="protein sequence ID" value="MCH80657.1"/>
    <property type="molecule type" value="Genomic_DNA"/>
</dbReference>
<protein>
    <submittedName>
        <fullName evidence="2">Uncharacterized protein</fullName>
    </submittedName>
</protein>
<evidence type="ECO:0000313" key="2">
    <source>
        <dbReference type="EMBL" id="MCH80657.1"/>
    </source>
</evidence>
<evidence type="ECO:0000313" key="3">
    <source>
        <dbReference type="Proteomes" id="UP000265520"/>
    </source>
</evidence>
<gene>
    <name evidence="2" type="ORF">A2U01_0001428</name>
</gene>
<dbReference type="Proteomes" id="UP000265520">
    <property type="component" value="Unassembled WGS sequence"/>
</dbReference>
<feature type="compositionally biased region" description="Basic and acidic residues" evidence="1">
    <location>
        <begin position="31"/>
        <end position="44"/>
    </location>
</feature>
<dbReference type="AlphaFoldDB" id="A0A392M031"/>
<accession>A0A392M031</accession>
<name>A0A392M031_9FABA</name>
<feature type="compositionally biased region" description="Basic and acidic residues" evidence="1">
    <location>
        <begin position="53"/>
        <end position="63"/>
    </location>
</feature>
<sequence>MSISSVNGDPRGDCPVWGPEDGEFFPVGMGMEEKVPPKEVDGSPRELWGSVGMKEEYSPKRGE</sequence>
<reference evidence="2 3" key="1">
    <citation type="journal article" date="2018" name="Front. Plant Sci.">
        <title>Red Clover (Trifolium pratense) and Zigzag Clover (T. medium) - A Picture of Genomic Similarities and Differences.</title>
        <authorList>
            <person name="Dluhosova J."/>
            <person name="Istvanek J."/>
            <person name="Nedelnik J."/>
            <person name="Repkova J."/>
        </authorList>
    </citation>
    <scope>NUCLEOTIDE SEQUENCE [LARGE SCALE GENOMIC DNA]</scope>
    <source>
        <strain evidence="3">cv. 10/8</strain>
        <tissue evidence="2">Leaf</tissue>
    </source>
</reference>
<keyword evidence="3" id="KW-1185">Reference proteome</keyword>
<feature type="region of interest" description="Disordered" evidence="1">
    <location>
        <begin position="1"/>
        <end position="63"/>
    </location>
</feature>